<dbReference type="RefSeq" id="WP_052376123.1">
    <property type="nucleotide sequence ID" value="NZ_JAPVER010000020.1"/>
</dbReference>
<proteinExistence type="predicted"/>
<feature type="transmembrane region" description="Helical" evidence="1">
    <location>
        <begin position="21"/>
        <end position="40"/>
    </location>
</feature>
<feature type="transmembrane region" description="Helical" evidence="1">
    <location>
        <begin position="112"/>
        <end position="131"/>
    </location>
</feature>
<dbReference type="Proteomes" id="UP001068021">
    <property type="component" value="Unassembled WGS sequence"/>
</dbReference>
<evidence type="ECO:0000313" key="3">
    <source>
        <dbReference type="EMBL" id="MCZ3374250.1"/>
    </source>
</evidence>
<evidence type="ECO:0000313" key="2">
    <source>
        <dbReference type="EMBL" id="MCZ3366606.1"/>
    </source>
</evidence>
<feature type="transmembrane region" description="Helical" evidence="1">
    <location>
        <begin position="46"/>
        <end position="66"/>
    </location>
</feature>
<dbReference type="EMBL" id="JAPVES010000030">
    <property type="protein sequence ID" value="MCZ3374250.1"/>
    <property type="molecule type" value="Genomic_DNA"/>
</dbReference>
<feature type="transmembrane region" description="Helical" evidence="1">
    <location>
        <begin position="87"/>
        <end position="106"/>
    </location>
</feature>
<accession>A0A9E4ZYT8</accession>
<keyword evidence="4" id="KW-1185">Reference proteome</keyword>
<gene>
    <name evidence="3" type="ORF">O3H35_16495</name>
    <name evidence="2" type="ORF">O3H54_12015</name>
</gene>
<dbReference type="AlphaFoldDB" id="A0A9E4ZYT8"/>
<evidence type="ECO:0000256" key="1">
    <source>
        <dbReference type="SAM" id="Phobius"/>
    </source>
</evidence>
<keyword evidence="1" id="KW-1133">Transmembrane helix</keyword>
<evidence type="ECO:0008006" key="5">
    <source>
        <dbReference type="Google" id="ProtNLM"/>
    </source>
</evidence>
<sequence>MVIAKPEWFKKKNRTSSIFDIPLKGWIYNIIAMSVIFIGVMLPQNIITETIVAGVFLFLIMDENIVSLKSLDEREHMHYAIAMRNMAWGVLIIMITGSIILINNFNGTDIKTGLYILIMITAVGGALINNITRHKLEKEN</sequence>
<keyword evidence="1" id="KW-0812">Transmembrane</keyword>
<protein>
    <recommendedName>
        <fullName evidence="5">DUF2178 domain-containing protein</fullName>
    </recommendedName>
</protein>
<name>A0A9E4ZYT8_9EURY</name>
<evidence type="ECO:0000313" key="4">
    <source>
        <dbReference type="Proteomes" id="UP001068021"/>
    </source>
</evidence>
<reference evidence="2" key="1">
    <citation type="submission" date="2022-12" db="EMBL/GenBank/DDBJ databases">
        <title>Reclassification of two methanogenic archaea species isolated from the Kolyma lowland permafrost.</title>
        <authorList>
            <person name="Trubitsyn V.E."/>
            <person name="Rivkina E.M."/>
            <person name="Shcherbakova V.A."/>
        </authorList>
    </citation>
    <scope>NUCLEOTIDE SEQUENCE</scope>
    <source>
        <strain evidence="2">M2</strain>
        <strain evidence="3">MK4</strain>
    </source>
</reference>
<comment type="caution">
    <text evidence="2">The sequence shown here is derived from an EMBL/GenBank/DDBJ whole genome shotgun (WGS) entry which is preliminary data.</text>
</comment>
<keyword evidence="1" id="KW-0472">Membrane</keyword>
<dbReference type="Proteomes" id="UP001074446">
    <property type="component" value="Unassembled WGS sequence"/>
</dbReference>
<dbReference type="EMBL" id="JAPVER010000020">
    <property type="protein sequence ID" value="MCZ3366606.1"/>
    <property type="molecule type" value="Genomic_DNA"/>
</dbReference>
<organism evidence="2 4">
    <name type="scientific">Methanobacterium veterum</name>
    <dbReference type="NCBI Taxonomy" id="408577"/>
    <lineage>
        <taxon>Archaea</taxon>
        <taxon>Methanobacteriati</taxon>
        <taxon>Methanobacteriota</taxon>
        <taxon>Methanomada group</taxon>
        <taxon>Methanobacteria</taxon>
        <taxon>Methanobacteriales</taxon>
        <taxon>Methanobacteriaceae</taxon>
        <taxon>Methanobacterium</taxon>
    </lineage>
</organism>